<evidence type="ECO:0000256" key="14">
    <source>
        <dbReference type="ARBA" id="ARBA00045077"/>
    </source>
</evidence>
<feature type="compositionally biased region" description="Polar residues" evidence="16">
    <location>
        <begin position="417"/>
        <end position="428"/>
    </location>
</feature>
<dbReference type="EC" id="1.14.99.56" evidence="15"/>
<organism evidence="19 20">
    <name type="scientific">Lasiosphaeria miniovina</name>
    <dbReference type="NCBI Taxonomy" id="1954250"/>
    <lineage>
        <taxon>Eukaryota</taxon>
        <taxon>Fungi</taxon>
        <taxon>Dikarya</taxon>
        <taxon>Ascomycota</taxon>
        <taxon>Pezizomycotina</taxon>
        <taxon>Sordariomycetes</taxon>
        <taxon>Sordariomycetidae</taxon>
        <taxon>Sordariales</taxon>
        <taxon>Lasiosphaeriaceae</taxon>
        <taxon>Lasiosphaeria</taxon>
    </lineage>
</organism>
<keyword evidence="19" id="KW-0378">Hydrolase</keyword>
<dbReference type="GO" id="GO:0005576">
    <property type="term" value="C:extracellular region"/>
    <property type="evidence" value="ECO:0007669"/>
    <property type="project" value="UniProtKB-SubCell"/>
</dbReference>
<evidence type="ECO:0000256" key="1">
    <source>
        <dbReference type="ARBA" id="ARBA00001973"/>
    </source>
</evidence>
<dbReference type="GO" id="GO:0030245">
    <property type="term" value="P:cellulose catabolic process"/>
    <property type="evidence" value="ECO:0007669"/>
    <property type="project" value="UniProtKB-KW"/>
</dbReference>
<dbReference type="GeneID" id="85321147"/>
<evidence type="ECO:0000256" key="7">
    <source>
        <dbReference type="ARBA" id="ARBA00023002"/>
    </source>
</evidence>
<gene>
    <name evidence="19" type="ORF">B0T26DRAFT_647168</name>
</gene>
<dbReference type="InterPro" id="IPR049892">
    <property type="entry name" value="AA9"/>
</dbReference>
<keyword evidence="5 17" id="KW-0732">Signal</keyword>
<evidence type="ECO:0000256" key="4">
    <source>
        <dbReference type="ARBA" id="ARBA00022723"/>
    </source>
</evidence>
<feature type="signal peptide" evidence="17">
    <location>
        <begin position="1"/>
        <end position="20"/>
    </location>
</feature>
<dbReference type="GO" id="GO:0004497">
    <property type="term" value="F:monooxygenase activity"/>
    <property type="evidence" value="ECO:0007669"/>
    <property type="project" value="UniProtKB-KW"/>
</dbReference>
<feature type="domain" description="Auxiliary Activity family 9 catalytic" evidence="18">
    <location>
        <begin position="21"/>
        <end position="239"/>
    </location>
</feature>
<evidence type="ECO:0000313" key="20">
    <source>
        <dbReference type="Proteomes" id="UP001172101"/>
    </source>
</evidence>
<dbReference type="GO" id="GO:0046872">
    <property type="term" value="F:metal ion binding"/>
    <property type="evidence" value="ECO:0007669"/>
    <property type="project" value="UniProtKB-KW"/>
</dbReference>
<dbReference type="Gene3D" id="2.70.50.70">
    <property type="match status" value="1"/>
</dbReference>
<sequence>MPSPILLLGLAAVLAPLSAAHTIFTTLFVNDVSQGDGTCIRMPHNGGTCTFPIAGLDSPDMACGKDGQNAVAFSCPVPAGAKLTFEFRAWADKSNPGAIDASHKGSAAIYLKAVANMSDGAAAGAAGDGWFKLWAEGYDEAAQLWATDKLIANNGLLSVALPPAGLADGYYLLRTEILTLQNVTNNAVSPQVFVGCAQLFVQGSSSASASTSSEIPTVAIPGHLHASDPGLTLNIYQQPLKLPYIVAGPPAWIPPTTKSANIKQQNTASSTPSDAVPASCLLKNGNWCGYELPAYTTETGCWDSAANCWAQADACYKSAPPSGYGGCVAWSKRKCQVVADACSARAFVGPPAQGQKIVTGDPDVDGGVDAGVAKIPAAVNAANAGDAVQQTVSASTTAAAVEASPGPAVVVVEPGSASASVSDGCQQPQRRRTRRRL</sequence>
<evidence type="ECO:0000256" key="10">
    <source>
        <dbReference type="ARBA" id="ARBA00023157"/>
    </source>
</evidence>
<accession>A0AA40ALK2</accession>
<evidence type="ECO:0000259" key="18">
    <source>
        <dbReference type="Pfam" id="PF03443"/>
    </source>
</evidence>
<dbReference type="InterPro" id="IPR005103">
    <property type="entry name" value="AA9_LPMO"/>
</dbReference>
<evidence type="ECO:0000256" key="15">
    <source>
        <dbReference type="ARBA" id="ARBA00047174"/>
    </source>
</evidence>
<evidence type="ECO:0000256" key="11">
    <source>
        <dbReference type="ARBA" id="ARBA00023277"/>
    </source>
</evidence>
<keyword evidence="11" id="KW-0119">Carbohydrate metabolism</keyword>
<keyword evidence="9" id="KW-0503">Monooxygenase</keyword>
<dbReference type="Pfam" id="PF03443">
    <property type="entry name" value="AA9"/>
    <property type="match status" value="1"/>
</dbReference>
<dbReference type="Proteomes" id="UP001172101">
    <property type="component" value="Unassembled WGS sequence"/>
</dbReference>
<evidence type="ECO:0000256" key="9">
    <source>
        <dbReference type="ARBA" id="ARBA00023033"/>
    </source>
</evidence>
<dbReference type="RefSeq" id="XP_060296875.1">
    <property type="nucleotide sequence ID" value="XM_060437877.1"/>
</dbReference>
<protein>
    <recommendedName>
        <fullName evidence="15">lytic cellulose monooxygenase (C4-dehydrogenating)</fullName>
        <ecNumber evidence="15">1.14.99.56</ecNumber>
    </recommendedName>
</protein>
<evidence type="ECO:0000256" key="5">
    <source>
        <dbReference type="ARBA" id="ARBA00022729"/>
    </source>
</evidence>
<evidence type="ECO:0000256" key="6">
    <source>
        <dbReference type="ARBA" id="ARBA00023001"/>
    </source>
</evidence>
<comment type="subcellular location">
    <subcellularLocation>
        <location evidence="2">Secreted</location>
    </subcellularLocation>
</comment>
<evidence type="ECO:0000256" key="13">
    <source>
        <dbReference type="ARBA" id="ARBA00044502"/>
    </source>
</evidence>
<evidence type="ECO:0000256" key="8">
    <source>
        <dbReference type="ARBA" id="ARBA00023008"/>
    </source>
</evidence>
<dbReference type="CDD" id="cd21175">
    <property type="entry name" value="LPMO_AA9"/>
    <property type="match status" value="1"/>
</dbReference>
<dbReference type="GO" id="GO:0016787">
    <property type="term" value="F:hydrolase activity"/>
    <property type="evidence" value="ECO:0007669"/>
    <property type="project" value="UniProtKB-KW"/>
</dbReference>
<feature type="region of interest" description="Disordered" evidence="16">
    <location>
        <begin position="415"/>
        <end position="437"/>
    </location>
</feature>
<comment type="cofactor">
    <cofactor evidence="1">
        <name>Cu(2+)</name>
        <dbReference type="ChEBI" id="CHEBI:29036"/>
    </cofactor>
</comment>
<dbReference type="PANTHER" id="PTHR33353">
    <property type="entry name" value="PUTATIVE (AFU_ORTHOLOGUE AFUA_1G12560)-RELATED"/>
    <property type="match status" value="1"/>
</dbReference>
<comment type="caution">
    <text evidence="19">The sequence shown here is derived from an EMBL/GenBank/DDBJ whole genome shotgun (WGS) entry which is preliminary data.</text>
</comment>
<evidence type="ECO:0000313" key="19">
    <source>
        <dbReference type="EMBL" id="KAK0718082.1"/>
    </source>
</evidence>
<evidence type="ECO:0000256" key="16">
    <source>
        <dbReference type="SAM" id="MobiDB-lite"/>
    </source>
</evidence>
<proteinExistence type="inferred from homology"/>
<evidence type="ECO:0000256" key="12">
    <source>
        <dbReference type="ARBA" id="ARBA00023326"/>
    </source>
</evidence>
<evidence type="ECO:0000256" key="17">
    <source>
        <dbReference type="SAM" id="SignalP"/>
    </source>
</evidence>
<reference evidence="19" key="1">
    <citation type="submission" date="2023-06" db="EMBL/GenBank/DDBJ databases">
        <title>Genome-scale phylogeny and comparative genomics of the fungal order Sordariales.</title>
        <authorList>
            <consortium name="Lawrence Berkeley National Laboratory"/>
            <person name="Hensen N."/>
            <person name="Bonometti L."/>
            <person name="Westerberg I."/>
            <person name="Brannstrom I.O."/>
            <person name="Guillou S."/>
            <person name="Cros-Aarteil S."/>
            <person name="Calhoun S."/>
            <person name="Haridas S."/>
            <person name="Kuo A."/>
            <person name="Mondo S."/>
            <person name="Pangilinan J."/>
            <person name="Riley R."/>
            <person name="LaButti K."/>
            <person name="Andreopoulos B."/>
            <person name="Lipzen A."/>
            <person name="Chen C."/>
            <person name="Yanf M."/>
            <person name="Daum C."/>
            <person name="Ng V."/>
            <person name="Clum A."/>
            <person name="Steindorff A."/>
            <person name="Ohm R."/>
            <person name="Martin F."/>
            <person name="Silar P."/>
            <person name="Natvig D."/>
            <person name="Lalanne C."/>
            <person name="Gautier V."/>
            <person name="Ament-velasquez S.L."/>
            <person name="Kruys A."/>
            <person name="Hutchinson M.I."/>
            <person name="Powell A.J."/>
            <person name="Barry K."/>
            <person name="Miller A.N."/>
            <person name="Grigoriev I.V."/>
            <person name="Debuchy R."/>
            <person name="Gladieux P."/>
            <person name="Thoren M.H."/>
            <person name="Johannesson H."/>
        </authorList>
    </citation>
    <scope>NUCLEOTIDE SEQUENCE</scope>
    <source>
        <strain evidence="19">SMH2392-1A</strain>
    </source>
</reference>
<dbReference type="PANTHER" id="PTHR33353:SF32">
    <property type="entry name" value="ENDO-BETA-1,4-GLUCANASE D"/>
    <property type="match status" value="1"/>
</dbReference>
<keyword evidence="7" id="KW-0560">Oxidoreductase</keyword>
<keyword evidence="3" id="KW-0964">Secreted</keyword>
<keyword evidence="12" id="KW-0624">Polysaccharide degradation</keyword>
<comment type="catalytic activity">
    <reaction evidence="14">
        <text>[(1-&gt;4)-beta-D-glucosyl]n+m + reduced acceptor + O2 = 4-dehydro-beta-D-glucosyl-[(1-&gt;4)-beta-D-glucosyl]n-1 + [(1-&gt;4)-beta-D-glucosyl]m + acceptor + H2O.</text>
        <dbReference type="EC" id="1.14.99.56"/>
    </reaction>
</comment>
<name>A0AA40ALK2_9PEZI</name>
<keyword evidence="6" id="KW-0136">Cellulose degradation</keyword>
<keyword evidence="10" id="KW-1015">Disulfide bond</keyword>
<comment type="similarity">
    <text evidence="13">Belongs to the polysaccharide monooxygenase AA9 family.</text>
</comment>
<feature type="chain" id="PRO_5041443308" description="lytic cellulose monooxygenase (C4-dehydrogenating)" evidence="17">
    <location>
        <begin position="21"/>
        <end position="437"/>
    </location>
</feature>
<keyword evidence="4" id="KW-0479">Metal-binding</keyword>
<dbReference type="AlphaFoldDB" id="A0AA40ALK2"/>
<keyword evidence="20" id="KW-1185">Reference proteome</keyword>
<dbReference type="EMBL" id="JAUIRO010000004">
    <property type="protein sequence ID" value="KAK0718082.1"/>
    <property type="molecule type" value="Genomic_DNA"/>
</dbReference>
<keyword evidence="8" id="KW-0186">Copper</keyword>
<evidence type="ECO:0000256" key="3">
    <source>
        <dbReference type="ARBA" id="ARBA00022525"/>
    </source>
</evidence>
<evidence type="ECO:0000256" key="2">
    <source>
        <dbReference type="ARBA" id="ARBA00004613"/>
    </source>
</evidence>